<proteinExistence type="predicted"/>
<reference evidence="1 2" key="1">
    <citation type="submission" date="2016-10" db="EMBL/GenBank/DDBJ databases">
        <authorList>
            <person name="Varghese N."/>
            <person name="Submissions S."/>
        </authorList>
    </citation>
    <scope>NUCLEOTIDE SEQUENCE [LARGE SCALE GENOMIC DNA]</scope>
    <source>
        <strain evidence="1 2">DSM 16733</strain>
    </source>
</reference>
<keyword evidence="2" id="KW-1185">Reference proteome</keyword>
<dbReference type="EMBL" id="LT629790">
    <property type="protein sequence ID" value="SDU58890.1"/>
    <property type="molecule type" value="Genomic_DNA"/>
</dbReference>
<protein>
    <submittedName>
        <fullName evidence="1">Uncharacterized protein</fullName>
    </submittedName>
</protein>
<evidence type="ECO:0000313" key="2">
    <source>
        <dbReference type="Proteomes" id="UP000183772"/>
    </source>
</evidence>
<sequence>MILTTDHMLSAKGLCAQACACVSVAKKSKKQPLI</sequence>
<organism evidence="1 2">
    <name type="scientific">Pseudomonas mediterranea</name>
    <dbReference type="NCBI Taxonomy" id="183795"/>
    <lineage>
        <taxon>Bacteria</taxon>
        <taxon>Pseudomonadati</taxon>
        <taxon>Pseudomonadota</taxon>
        <taxon>Gammaproteobacteria</taxon>
        <taxon>Pseudomonadales</taxon>
        <taxon>Pseudomonadaceae</taxon>
        <taxon>Pseudomonas</taxon>
    </lineage>
</organism>
<accession>A0AAX2DDV6</accession>
<evidence type="ECO:0000313" key="1">
    <source>
        <dbReference type="EMBL" id="SDU58890.1"/>
    </source>
</evidence>
<gene>
    <name evidence="1" type="ORF">SAMN05216476_3414</name>
</gene>
<dbReference type="AlphaFoldDB" id="A0AAX2DDV6"/>
<name>A0AAX2DDV6_9PSED</name>
<dbReference type="Proteomes" id="UP000183772">
    <property type="component" value="Chromosome I"/>
</dbReference>